<evidence type="ECO:0000313" key="2">
    <source>
        <dbReference type="EMBL" id="AAL62766.1"/>
    </source>
</evidence>
<keyword evidence="3" id="KW-1185">Reference proteome</keyword>
<evidence type="ECO:0000313" key="3">
    <source>
        <dbReference type="Proteomes" id="UP000002439"/>
    </source>
</evidence>
<dbReference type="EMBL" id="AE009441">
    <property type="protein sequence ID" value="AAL62766.1"/>
    <property type="molecule type" value="Genomic_DNA"/>
</dbReference>
<feature type="domain" description="Polymerase nucleotidyl transferase" evidence="1">
    <location>
        <begin position="27"/>
        <end position="77"/>
    </location>
</feature>
<dbReference type="STRING" id="178306.PAE0401"/>
<dbReference type="eggNOG" id="arCOG01205">
    <property type="taxonomic scope" value="Archaea"/>
</dbReference>
<dbReference type="PANTHER" id="PTHR37030:SF3">
    <property type="entry name" value="POLYMERASE NUCLEOTIDYL TRANSFERASE DOMAIN-CONTAINING PROTEIN"/>
    <property type="match status" value="1"/>
</dbReference>
<gene>
    <name evidence="2" type="ordered locus">PAE0401</name>
</gene>
<protein>
    <recommendedName>
        <fullName evidence="1">Polymerase nucleotidyl transferase domain-containing protein</fullName>
    </recommendedName>
</protein>
<sequence>MLNGRWARYALERFSLLKRWRELAAIIARACREVAGDCEVYVVGGAVEDRLTVLSDIDVVAMVEDPALRTIDVVIAVKRRAEELGLPEDAPIDLKIFTPRNSKNSWNAAFIKKPSG</sequence>
<dbReference type="InterPro" id="IPR043519">
    <property type="entry name" value="NT_sf"/>
</dbReference>
<organism evidence="2 3">
    <name type="scientific">Pyrobaculum aerophilum (strain ATCC 51768 / DSM 7523 / JCM 9630 / CIP 104966 / NBRC 100827 / IM2)</name>
    <dbReference type="NCBI Taxonomy" id="178306"/>
    <lineage>
        <taxon>Archaea</taxon>
        <taxon>Thermoproteota</taxon>
        <taxon>Thermoprotei</taxon>
        <taxon>Thermoproteales</taxon>
        <taxon>Thermoproteaceae</taxon>
        <taxon>Pyrobaculum</taxon>
    </lineage>
</organism>
<dbReference type="Proteomes" id="UP000002439">
    <property type="component" value="Chromosome"/>
</dbReference>
<accession>Q8ZZ75</accession>
<dbReference type="HOGENOM" id="CLU_159724_1_0_2"/>
<dbReference type="GO" id="GO:0016779">
    <property type="term" value="F:nucleotidyltransferase activity"/>
    <property type="evidence" value="ECO:0007669"/>
    <property type="project" value="InterPro"/>
</dbReference>
<dbReference type="Pfam" id="PF01909">
    <property type="entry name" value="NTP_transf_2"/>
    <property type="match status" value="1"/>
</dbReference>
<dbReference type="InterPro" id="IPR002934">
    <property type="entry name" value="Polymerase_NTP_transf_dom"/>
</dbReference>
<dbReference type="Gene3D" id="3.30.460.10">
    <property type="entry name" value="Beta Polymerase, domain 2"/>
    <property type="match status" value="1"/>
</dbReference>
<name>Q8ZZ75_PYRAE</name>
<dbReference type="SUPFAM" id="SSF81301">
    <property type="entry name" value="Nucleotidyltransferase"/>
    <property type="match status" value="1"/>
</dbReference>
<dbReference type="AlphaFoldDB" id="Q8ZZ75"/>
<proteinExistence type="predicted"/>
<dbReference type="PATRIC" id="fig|178306.9.peg.300"/>
<dbReference type="KEGG" id="pai:PAE0401"/>
<dbReference type="PANTHER" id="PTHR37030">
    <property type="entry name" value="NUCLEOTIDYLTRANSFERASE"/>
    <property type="match status" value="1"/>
</dbReference>
<dbReference type="EnsemblBacteria" id="AAL62766">
    <property type="protein sequence ID" value="AAL62766"/>
    <property type="gene ID" value="PAE0401"/>
</dbReference>
<reference evidence="2 3" key="1">
    <citation type="journal article" date="2002" name="Proc. Natl. Acad. Sci. U.S.A.">
        <title>Genome sequence of the hyperthermophilic crenarchaeon Pyrobaculum aerophilum.</title>
        <authorList>
            <person name="Fitz-Gibbon S.T."/>
            <person name="Ladner H."/>
            <person name="Kim U.J."/>
            <person name="Stetter K.O."/>
            <person name="Simon M.I."/>
            <person name="Miller J.H."/>
        </authorList>
    </citation>
    <scope>NUCLEOTIDE SEQUENCE [LARGE SCALE GENOMIC DNA]</scope>
    <source>
        <strain evidence="3">ATCC 51768 / DSM 7523 / JCM 9630 / CIP 104966 / NBRC 100827 / IM2</strain>
    </source>
</reference>
<evidence type="ECO:0000259" key="1">
    <source>
        <dbReference type="Pfam" id="PF01909"/>
    </source>
</evidence>
<dbReference type="InParanoid" id="Q8ZZ75"/>